<name>A0A1L3ZYF5_9SPHN</name>
<dbReference type="GO" id="GO:0004029">
    <property type="term" value="F:aldehyde dehydrogenase (NAD+) activity"/>
    <property type="evidence" value="ECO:0007669"/>
    <property type="project" value="TreeGrafter"/>
</dbReference>
<dbReference type="AlphaFoldDB" id="A0A1L3ZYF5"/>
<dbReference type="KEGG" id="sphj:BSL82_16350"/>
<evidence type="ECO:0000313" key="3">
    <source>
        <dbReference type="Proteomes" id="UP000182063"/>
    </source>
</evidence>
<dbReference type="SUPFAM" id="SSF51735">
    <property type="entry name" value="NAD(P)-binding Rossmann-fold domains"/>
    <property type="match status" value="1"/>
</dbReference>
<dbReference type="PANTHER" id="PTHR48079:SF6">
    <property type="entry name" value="NAD(P)-BINDING DOMAIN-CONTAINING PROTEIN-RELATED"/>
    <property type="match status" value="1"/>
</dbReference>
<evidence type="ECO:0000259" key="1">
    <source>
        <dbReference type="Pfam" id="PF13460"/>
    </source>
</evidence>
<dbReference type="STRING" id="1921510.BSL82_16350"/>
<gene>
    <name evidence="2" type="ORF">BSL82_16350</name>
</gene>
<dbReference type="PANTHER" id="PTHR48079">
    <property type="entry name" value="PROTEIN YEEZ"/>
    <property type="match status" value="1"/>
</dbReference>
<dbReference type="Proteomes" id="UP000182063">
    <property type="component" value="Chromosome"/>
</dbReference>
<dbReference type="Pfam" id="PF13460">
    <property type="entry name" value="NAD_binding_10"/>
    <property type="match status" value="1"/>
</dbReference>
<feature type="domain" description="NAD(P)-binding" evidence="1">
    <location>
        <begin position="9"/>
        <end position="147"/>
    </location>
</feature>
<dbReference type="InterPro" id="IPR016040">
    <property type="entry name" value="NAD(P)-bd_dom"/>
</dbReference>
<dbReference type="GO" id="GO:0005737">
    <property type="term" value="C:cytoplasm"/>
    <property type="evidence" value="ECO:0007669"/>
    <property type="project" value="TreeGrafter"/>
</dbReference>
<proteinExistence type="predicted"/>
<dbReference type="InterPro" id="IPR051783">
    <property type="entry name" value="NAD(P)-dependent_oxidoreduct"/>
</dbReference>
<organism evidence="2 3">
    <name type="scientific">Tardibacter chloracetimidivorans</name>
    <dbReference type="NCBI Taxonomy" id="1921510"/>
    <lineage>
        <taxon>Bacteria</taxon>
        <taxon>Pseudomonadati</taxon>
        <taxon>Pseudomonadota</taxon>
        <taxon>Alphaproteobacteria</taxon>
        <taxon>Sphingomonadales</taxon>
        <taxon>Sphingomonadaceae</taxon>
        <taxon>Tardibacter</taxon>
    </lineage>
</organism>
<evidence type="ECO:0000313" key="2">
    <source>
        <dbReference type="EMBL" id="API60666.1"/>
    </source>
</evidence>
<protein>
    <submittedName>
        <fullName evidence="2">Epimerase</fullName>
    </submittedName>
</protein>
<dbReference type="RefSeq" id="WP_072598324.1">
    <property type="nucleotide sequence ID" value="NZ_CP018221.1"/>
</dbReference>
<sequence length="306" mass="32386">MTTTIAITGATGFVGRHLAERAVAQGNAVRALTRQPQPAQPGIVWIEGALDLPGSLGRLVEGADAVIHVAGVINARNEAGFIAGNVAGTASMIAAAAAADVRRFVHVSSLAAREPELSAYGRSKAESEKLMAESGLDWAIVRPPAVYGPGDRESLELFRMAARGLVLLPPAGRLSLIHAHDLADLLLLLAGPGAPSHLTLEPDDNRPGGWGHHEFATAIADAVGRKARSLPMPAPLLTLGAAIDTGWARLNRRLPKLSFDRARYFCHPDWVATAERRPDAAFWSPAIETPAGLAAVAAWYREKGWL</sequence>
<dbReference type="EMBL" id="CP018221">
    <property type="protein sequence ID" value="API60666.1"/>
    <property type="molecule type" value="Genomic_DNA"/>
</dbReference>
<dbReference type="Gene3D" id="3.40.50.720">
    <property type="entry name" value="NAD(P)-binding Rossmann-like Domain"/>
    <property type="match status" value="1"/>
</dbReference>
<dbReference type="OrthoDB" id="9814124at2"/>
<reference evidence="3" key="1">
    <citation type="submission" date="2016-11" db="EMBL/GenBank/DDBJ databases">
        <title>Complete Genome Sequence of alachlor-degrading Sphingomonas sp. strain JJ-A5.</title>
        <authorList>
            <person name="Lee H."/>
            <person name="Ka J.-O."/>
        </authorList>
    </citation>
    <scope>NUCLEOTIDE SEQUENCE [LARGE SCALE GENOMIC DNA]</scope>
    <source>
        <strain evidence="3">JJ-A5</strain>
    </source>
</reference>
<keyword evidence="3" id="KW-1185">Reference proteome</keyword>
<accession>A0A1L3ZYF5</accession>
<dbReference type="InterPro" id="IPR036291">
    <property type="entry name" value="NAD(P)-bd_dom_sf"/>
</dbReference>